<keyword evidence="2" id="KW-1185">Reference proteome</keyword>
<gene>
    <name evidence="1" type="ORF">DV711_05125</name>
</gene>
<dbReference type="Proteomes" id="UP000253769">
    <property type="component" value="Unassembled WGS sequence"/>
</dbReference>
<name>A0A369WV67_9GAMM</name>
<evidence type="ECO:0000313" key="2">
    <source>
        <dbReference type="Proteomes" id="UP000253769"/>
    </source>
</evidence>
<comment type="caution">
    <text evidence="1">The sequence shown here is derived from an EMBL/GenBank/DDBJ whole genome shotgun (WGS) entry which is preliminary data.</text>
</comment>
<accession>A0A369WV67</accession>
<dbReference type="EMBL" id="QQOH01000001">
    <property type="protein sequence ID" value="RDE24959.1"/>
    <property type="molecule type" value="Genomic_DNA"/>
</dbReference>
<dbReference type="AlphaFoldDB" id="A0A369WV67"/>
<protein>
    <submittedName>
        <fullName evidence="1">Uncharacterized protein</fullName>
    </submittedName>
</protein>
<organism evidence="1 2">
    <name type="scientific">Motiliproteus coralliicola</name>
    <dbReference type="NCBI Taxonomy" id="2283196"/>
    <lineage>
        <taxon>Bacteria</taxon>
        <taxon>Pseudomonadati</taxon>
        <taxon>Pseudomonadota</taxon>
        <taxon>Gammaproteobacteria</taxon>
        <taxon>Oceanospirillales</taxon>
        <taxon>Oceanospirillaceae</taxon>
        <taxon>Motiliproteus</taxon>
    </lineage>
</organism>
<dbReference type="RefSeq" id="WP_114694551.1">
    <property type="nucleotide sequence ID" value="NZ_QQOH01000001.1"/>
</dbReference>
<dbReference type="OrthoDB" id="6121279at2"/>
<proteinExistence type="predicted"/>
<evidence type="ECO:0000313" key="1">
    <source>
        <dbReference type="EMBL" id="RDE24959.1"/>
    </source>
</evidence>
<reference evidence="1 2" key="1">
    <citation type="submission" date="2018-07" db="EMBL/GenBank/DDBJ databases">
        <title>Motiliproteus coralliicola sp. nov., a bacterium isolated from Coral.</title>
        <authorList>
            <person name="Wang G."/>
        </authorList>
    </citation>
    <scope>NUCLEOTIDE SEQUENCE [LARGE SCALE GENOMIC DNA]</scope>
    <source>
        <strain evidence="1 2">C34</strain>
    </source>
</reference>
<sequence length="61" mass="7037">MSSSNIKIDEFGSIDLAYYRRQGELARAAFLLQGIKSISGWLKSLVRIERFTPFQYHLSAR</sequence>